<dbReference type="Proteomes" id="UP001158576">
    <property type="component" value="Chromosome PAR"/>
</dbReference>
<proteinExistence type="predicted"/>
<keyword evidence="2" id="KW-1185">Reference proteome</keyword>
<organism evidence="1 2">
    <name type="scientific">Oikopleura dioica</name>
    <name type="common">Tunicate</name>
    <dbReference type="NCBI Taxonomy" id="34765"/>
    <lineage>
        <taxon>Eukaryota</taxon>
        <taxon>Metazoa</taxon>
        <taxon>Chordata</taxon>
        <taxon>Tunicata</taxon>
        <taxon>Appendicularia</taxon>
        <taxon>Copelata</taxon>
        <taxon>Oikopleuridae</taxon>
        <taxon>Oikopleura</taxon>
    </lineage>
</organism>
<name>A0ABN7S2H1_OIKDI</name>
<reference evidence="1 2" key="1">
    <citation type="submission" date="2021-04" db="EMBL/GenBank/DDBJ databases">
        <authorList>
            <person name="Bliznina A."/>
        </authorList>
    </citation>
    <scope>NUCLEOTIDE SEQUENCE [LARGE SCALE GENOMIC DNA]</scope>
</reference>
<accession>A0ABN7S2H1</accession>
<sequence length="272" mass="31893">MASIIDFVRRRRKETQARFATNARENFVAIKDTNNSAFALTPQQIEWFYPSAKKKINWGYGKDHMGVAARADIKFLKEFIQKRPIPKDYFEEREKQALIATDSHLRFPPSYYIKQRWEATQMYFNSNQTKGRLPQHYNRYTITVLNDVDLPDLVEKLVTNLNGMIQIYLDCYCSALSEATAIDEITGQESKIEVCKIVYPNMAGKINDTTEITDHIDLEKLRSEAKFENFTSRLTQRVFESREAFRQSNVRLNRILCYQITINAFPPSWRFA</sequence>
<gene>
    <name evidence="1" type="ORF">OKIOD_LOCUS3094</name>
</gene>
<protein>
    <submittedName>
        <fullName evidence="1">Oidioi.mRNA.OKI2018_I69.PAR.g11536.t1.cds</fullName>
    </submittedName>
</protein>
<dbReference type="EMBL" id="OU015568">
    <property type="protein sequence ID" value="CAG5087402.1"/>
    <property type="molecule type" value="Genomic_DNA"/>
</dbReference>
<evidence type="ECO:0000313" key="1">
    <source>
        <dbReference type="EMBL" id="CAG5087402.1"/>
    </source>
</evidence>
<evidence type="ECO:0000313" key="2">
    <source>
        <dbReference type="Proteomes" id="UP001158576"/>
    </source>
</evidence>